<dbReference type="Proteomes" id="UP000046393">
    <property type="component" value="Unplaced"/>
</dbReference>
<name>A0A0N5AXK7_9BILA</name>
<dbReference type="STRING" id="451379.A0A0N5AXK7"/>
<dbReference type="InterPro" id="IPR045860">
    <property type="entry name" value="Snake_toxin-like_sf"/>
</dbReference>
<dbReference type="SUPFAM" id="SSF57302">
    <property type="entry name" value="Snake toxin-like"/>
    <property type="match status" value="1"/>
</dbReference>
<keyword evidence="2" id="KW-1185">Reference proteome</keyword>
<dbReference type="WBParaSite" id="SMUV_0000968601-mRNA-1">
    <property type="protein sequence ID" value="SMUV_0000968601-mRNA-1"/>
    <property type="gene ID" value="SMUV_0000968601"/>
</dbReference>
<sequence>MLFNSSSTSGLRCYSCTYSLIATSLKTEDYFCANDTLIVLDTDLTVKPCAPWEKYCVTTVDTTQDAFSSVSRNCAETCSDSCDLDGYGLDIVHCSDCCQTNMCNNNVSVHYYISLMEARFTSWTEPVNGEREFNKKNGLRFPY</sequence>
<dbReference type="Pfam" id="PF00087">
    <property type="entry name" value="Toxin_TOLIP"/>
    <property type="match status" value="1"/>
</dbReference>
<evidence type="ECO:0000313" key="2">
    <source>
        <dbReference type="Proteomes" id="UP000046393"/>
    </source>
</evidence>
<evidence type="ECO:0000259" key="1">
    <source>
        <dbReference type="Pfam" id="PF00087"/>
    </source>
</evidence>
<evidence type="ECO:0000313" key="3">
    <source>
        <dbReference type="WBParaSite" id="SMUV_0000968601-mRNA-1"/>
    </source>
</evidence>
<reference evidence="3" key="1">
    <citation type="submission" date="2017-02" db="UniProtKB">
        <authorList>
            <consortium name="WormBaseParasite"/>
        </authorList>
    </citation>
    <scope>IDENTIFICATION</scope>
</reference>
<feature type="domain" description="Snake toxin/toxin-like" evidence="1">
    <location>
        <begin position="45"/>
        <end position="104"/>
    </location>
</feature>
<protein>
    <submittedName>
        <fullName evidence="3">Toxin_TOLIP domain-containing protein</fullName>
    </submittedName>
</protein>
<organism evidence="2 3">
    <name type="scientific">Syphacia muris</name>
    <dbReference type="NCBI Taxonomy" id="451379"/>
    <lineage>
        <taxon>Eukaryota</taxon>
        <taxon>Metazoa</taxon>
        <taxon>Ecdysozoa</taxon>
        <taxon>Nematoda</taxon>
        <taxon>Chromadorea</taxon>
        <taxon>Rhabditida</taxon>
        <taxon>Spirurina</taxon>
        <taxon>Oxyuridomorpha</taxon>
        <taxon>Oxyuroidea</taxon>
        <taxon>Oxyuridae</taxon>
        <taxon>Syphacia</taxon>
    </lineage>
</organism>
<proteinExistence type="predicted"/>
<dbReference type="AlphaFoldDB" id="A0A0N5AXK7"/>
<dbReference type="CDD" id="cd00117">
    <property type="entry name" value="TFP"/>
    <property type="match status" value="1"/>
</dbReference>
<accession>A0A0N5AXK7</accession>
<dbReference type="InterPro" id="IPR035076">
    <property type="entry name" value="Toxin/TOLIP"/>
</dbReference>